<keyword evidence="2" id="KW-1185">Reference proteome</keyword>
<accession>A0A8X6WSX6</accession>
<comment type="caution">
    <text evidence="1">The sequence shown here is derived from an EMBL/GenBank/DDBJ whole genome shotgun (WGS) entry which is preliminary data.</text>
</comment>
<reference evidence="1" key="1">
    <citation type="submission" date="2020-08" db="EMBL/GenBank/DDBJ databases">
        <title>Multicomponent nature underlies the extraordinary mechanical properties of spider dragline silk.</title>
        <authorList>
            <person name="Kono N."/>
            <person name="Nakamura H."/>
            <person name="Mori M."/>
            <person name="Yoshida Y."/>
            <person name="Ohtoshi R."/>
            <person name="Malay A.D."/>
            <person name="Moran D.A.P."/>
            <person name="Tomita M."/>
            <person name="Numata K."/>
            <person name="Arakawa K."/>
        </authorList>
    </citation>
    <scope>NUCLEOTIDE SEQUENCE</scope>
</reference>
<sequence>MGLYWKKNLLQTYHTFTLLLLTYYCEPFFWDRETCTRYSGQIQSLRIVAGSVKTTPINPLLTLTVDKPLKTLIQEKAEIFFEKIIKIPRYFSLWNEINQDLSRNLRIQKGFLQGVPQLKNLLGLSHEPELRVPPQNSIKFETF</sequence>
<dbReference type="OrthoDB" id="6630077at2759"/>
<protein>
    <submittedName>
        <fullName evidence="1">Uncharacterized protein</fullName>
    </submittedName>
</protein>
<proteinExistence type="predicted"/>
<name>A0A8X6WSX6_9ARAC</name>
<evidence type="ECO:0000313" key="2">
    <source>
        <dbReference type="Proteomes" id="UP000886998"/>
    </source>
</evidence>
<gene>
    <name evidence="1" type="ORF">TNIN_33531</name>
</gene>
<dbReference type="EMBL" id="BMAV01001384">
    <property type="protein sequence ID" value="GFY39441.1"/>
    <property type="molecule type" value="Genomic_DNA"/>
</dbReference>
<dbReference type="Proteomes" id="UP000886998">
    <property type="component" value="Unassembled WGS sequence"/>
</dbReference>
<evidence type="ECO:0000313" key="1">
    <source>
        <dbReference type="EMBL" id="GFY39441.1"/>
    </source>
</evidence>
<dbReference type="AlphaFoldDB" id="A0A8X6WSX6"/>
<organism evidence="1 2">
    <name type="scientific">Trichonephila inaurata madagascariensis</name>
    <dbReference type="NCBI Taxonomy" id="2747483"/>
    <lineage>
        <taxon>Eukaryota</taxon>
        <taxon>Metazoa</taxon>
        <taxon>Ecdysozoa</taxon>
        <taxon>Arthropoda</taxon>
        <taxon>Chelicerata</taxon>
        <taxon>Arachnida</taxon>
        <taxon>Araneae</taxon>
        <taxon>Araneomorphae</taxon>
        <taxon>Entelegynae</taxon>
        <taxon>Araneoidea</taxon>
        <taxon>Nephilidae</taxon>
        <taxon>Trichonephila</taxon>
        <taxon>Trichonephila inaurata</taxon>
    </lineage>
</organism>